<dbReference type="Pfam" id="PF04149">
    <property type="entry name" value="DUF397"/>
    <property type="match status" value="1"/>
</dbReference>
<evidence type="ECO:0000313" key="4">
    <source>
        <dbReference type="Proteomes" id="UP001596074"/>
    </source>
</evidence>
<evidence type="ECO:0000256" key="1">
    <source>
        <dbReference type="SAM" id="MobiDB-lite"/>
    </source>
</evidence>
<feature type="domain" description="DUF397" evidence="2">
    <location>
        <begin position="11"/>
        <end position="65"/>
    </location>
</feature>
<dbReference type="RefSeq" id="WP_378282939.1">
    <property type="nucleotide sequence ID" value="NZ_JBHSON010000021.1"/>
</dbReference>
<name>A0ABW1A2H2_9ACTN</name>
<accession>A0ABW1A2H2</accession>
<reference evidence="4" key="1">
    <citation type="journal article" date="2019" name="Int. J. Syst. Evol. Microbiol.">
        <title>The Global Catalogue of Microorganisms (GCM) 10K type strain sequencing project: providing services to taxonomists for standard genome sequencing and annotation.</title>
        <authorList>
            <consortium name="The Broad Institute Genomics Platform"/>
            <consortium name="The Broad Institute Genome Sequencing Center for Infectious Disease"/>
            <person name="Wu L."/>
            <person name="Ma J."/>
        </authorList>
    </citation>
    <scope>NUCLEOTIDE SEQUENCE [LARGE SCALE GENOMIC DNA]</scope>
    <source>
        <strain evidence="4">KCTC 42087</strain>
    </source>
</reference>
<protein>
    <submittedName>
        <fullName evidence="3">DUF397 domain-containing protein</fullName>
    </submittedName>
</protein>
<evidence type="ECO:0000313" key="3">
    <source>
        <dbReference type="EMBL" id="MFC5747320.1"/>
    </source>
</evidence>
<comment type="caution">
    <text evidence="3">The sequence shown here is derived from an EMBL/GenBank/DDBJ whole genome shotgun (WGS) entry which is preliminary data.</text>
</comment>
<proteinExistence type="predicted"/>
<feature type="region of interest" description="Disordered" evidence="1">
    <location>
        <begin position="1"/>
        <end position="24"/>
    </location>
</feature>
<organism evidence="3 4">
    <name type="scientific">Actinomadura rugatobispora</name>
    <dbReference type="NCBI Taxonomy" id="1994"/>
    <lineage>
        <taxon>Bacteria</taxon>
        <taxon>Bacillati</taxon>
        <taxon>Actinomycetota</taxon>
        <taxon>Actinomycetes</taxon>
        <taxon>Streptosporangiales</taxon>
        <taxon>Thermomonosporaceae</taxon>
        <taxon>Actinomadura</taxon>
    </lineage>
</organism>
<keyword evidence="4" id="KW-1185">Reference proteome</keyword>
<dbReference type="Proteomes" id="UP001596074">
    <property type="component" value="Unassembled WGS sequence"/>
</dbReference>
<sequence length="71" mass="7567">MSWASDSGRITWRKSSHSGGTTAQSDCVELARLSGAVGVRDSKAPEAGHLALTAEAFARLVARVRRDELRG</sequence>
<evidence type="ECO:0000259" key="2">
    <source>
        <dbReference type="Pfam" id="PF04149"/>
    </source>
</evidence>
<dbReference type="InterPro" id="IPR007278">
    <property type="entry name" value="DUF397"/>
</dbReference>
<dbReference type="EMBL" id="JBHSON010000021">
    <property type="protein sequence ID" value="MFC5747320.1"/>
    <property type="molecule type" value="Genomic_DNA"/>
</dbReference>
<gene>
    <name evidence="3" type="ORF">ACFPZN_16960</name>
</gene>